<comment type="function">
    <text evidence="12">The main replicative DNA helicase, it participates in initiation and elongation during chromosome replication. Travels ahead of the DNA replisome, separating dsDNA into templates for DNA synthesis. A processive ATP-dependent 5'-3' DNA helicase it has DNA-dependent ATPase activity.</text>
</comment>
<dbReference type="InterPro" id="IPR007694">
    <property type="entry name" value="DNA_helicase_DnaB-like_C"/>
</dbReference>
<dbReference type="GO" id="GO:0016887">
    <property type="term" value="F:ATP hydrolysis activity"/>
    <property type="evidence" value="ECO:0007669"/>
    <property type="project" value="RHEA"/>
</dbReference>
<comment type="catalytic activity">
    <reaction evidence="10 12">
        <text>ATP + H2O = ADP + phosphate + H(+)</text>
        <dbReference type="Rhea" id="RHEA:13065"/>
        <dbReference type="ChEBI" id="CHEBI:15377"/>
        <dbReference type="ChEBI" id="CHEBI:15378"/>
        <dbReference type="ChEBI" id="CHEBI:30616"/>
        <dbReference type="ChEBI" id="CHEBI:43474"/>
        <dbReference type="ChEBI" id="CHEBI:456216"/>
        <dbReference type="EC" id="5.6.2.3"/>
    </reaction>
</comment>
<evidence type="ECO:0000256" key="12">
    <source>
        <dbReference type="RuleBase" id="RU362085"/>
    </source>
</evidence>
<keyword evidence="7 12" id="KW-0067">ATP-binding</keyword>
<evidence type="ECO:0000256" key="3">
    <source>
        <dbReference type="ARBA" id="ARBA00022705"/>
    </source>
</evidence>
<gene>
    <name evidence="14" type="primary">dnaB</name>
    <name evidence="14" type="ORF">D6810_00440</name>
</gene>
<dbReference type="Gene3D" id="3.40.50.300">
    <property type="entry name" value="P-loop containing nucleotide triphosphate hydrolases"/>
    <property type="match status" value="1"/>
</dbReference>
<evidence type="ECO:0000256" key="6">
    <source>
        <dbReference type="ARBA" id="ARBA00022806"/>
    </source>
</evidence>
<evidence type="ECO:0000256" key="8">
    <source>
        <dbReference type="ARBA" id="ARBA00023125"/>
    </source>
</evidence>
<dbReference type="GO" id="GO:1990077">
    <property type="term" value="C:primosome complex"/>
    <property type="evidence" value="ECO:0007669"/>
    <property type="project" value="UniProtKB-UniRule"/>
</dbReference>
<dbReference type="InterPro" id="IPR016136">
    <property type="entry name" value="DNA_helicase_N/primase_C"/>
</dbReference>
<keyword evidence="5 12" id="KW-0378">Hydrolase</keyword>
<reference evidence="14 15" key="1">
    <citation type="submission" date="2018-10" db="EMBL/GenBank/DDBJ databases">
        <title>Thermophilic Lithotrophy and Phototrophy in an Intertidal, Iron-rich, Geothermal Spring.</title>
        <authorList>
            <person name="Ward L.M."/>
            <person name="Idei A."/>
            <person name="Nakagawa M."/>
            <person name="Ueno Y."/>
            <person name="Fischer W."/>
            <person name="Mcglynn S.E."/>
        </authorList>
    </citation>
    <scope>NUCLEOTIDE SEQUENCE [LARGE SCALE GENOMIC DNA]</scope>
    <source>
        <strain evidence="14">J137</strain>
    </source>
</reference>
<dbReference type="InterPro" id="IPR027417">
    <property type="entry name" value="P-loop_NTPase"/>
</dbReference>
<evidence type="ECO:0000259" key="13">
    <source>
        <dbReference type="PROSITE" id="PS51199"/>
    </source>
</evidence>
<keyword evidence="8 12" id="KW-0238">DNA-binding</keyword>
<comment type="caution">
    <text evidence="14">The sequence shown here is derived from an EMBL/GenBank/DDBJ whole genome shotgun (WGS) entry which is preliminary data.</text>
</comment>
<name>A0A3M0Z0S4_9BACT</name>
<evidence type="ECO:0000313" key="15">
    <source>
        <dbReference type="Proteomes" id="UP000269410"/>
    </source>
</evidence>
<proteinExistence type="inferred from homology"/>
<dbReference type="InterPro" id="IPR036185">
    <property type="entry name" value="DNA_heli_DnaB-like_N_sf"/>
</dbReference>
<keyword evidence="3 12" id="KW-0235">DNA replication</keyword>
<keyword evidence="6 12" id="KW-0347">Helicase</keyword>
<dbReference type="Pfam" id="PF03796">
    <property type="entry name" value="DnaB_C"/>
    <property type="match status" value="1"/>
</dbReference>
<organism evidence="14 15">
    <name type="scientific">Candidatus Dojkabacteria bacterium</name>
    <dbReference type="NCBI Taxonomy" id="2099670"/>
    <lineage>
        <taxon>Bacteria</taxon>
        <taxon>Candidatus Dojkabacteria</taxon>
    </lineage>
</organism>
<dbReference type="AlphaFoldDB" id="A0A3M0Z0S4"/>
<evidence type="ECO:0000256" key="11">
    <source>
        <dbReference type="NCBIfam" id="TIGR00665"/>
    </source>
</evidence>
<dbReference type="GO" id="GO:0005524">
    <property type="term" value="F:ATP binding"/>
    <property type="evidence" value="ECO:0007669"/>
    <property type="project" value="UniProtKB-UniRule"/>
</dbReference>
<dbReference type="InterPro" id="IPR007693">
    <property type="entry name" value="DNA_helicase_DnaB-like_N"/>
</dbReference>
<evidence type="ECO:0000256" key="10">
    <source>
        <dbReference type="ARBA" id="ARBA00048954"/>
    </source>
</evidence>
<dbReference type="Pfam" id="PF00772">
    <property type="entry name" value="DnaB"/>
    <property type="match status" value="1"/>
</dbReference>
<dbReference type="PANTHER" id="PTHR30153">
    <property type="entry name" value="REPLICATIVE DNA HELICASE DNAB"/>
    <property type="match status" value="1"/>
</dbReference>
<dbReference type="SUPFAM" id="SSF52540">
    <property type="entry name" value="P-loop containing nucleoside triphosphate hydrolases"/>
    <property type="match status" value="1"/>
</dbReference>
<evidence type="ECO:0000256" key="9">
    <source>
        <dbReference type="ARBA" id="ARBA00023235"/>
    </source>
</evidence>
<evidence type="ECO:0000256" key="7">
    <source>
        <dbReference type="ARBA" id="ARBA00022840"/>
    </source>
</evidence>
<dbReference type="NCBIfam" id="TIGR00665">
    <property type="entry name" value="DnaB"/>
    <property type="match status" value="1"/>
</dbReference>
<dbReference type="Gene3D" id="1.10.860.10">
    <property type="entry name" value="DNAb Helicase, Chain A"/>
    <property type="match status" value="1"/>
</dbReference>
<keyword evidence="4 12" id="KW-0547">Nucleotide-binding</keyword>
<comment type="similarity">
    <text evidence="1 12">Belongs to the helicase family. DnaB subfamily.</text>
</comment>
<dbReference type="PROSITE" id="PS51199">
    <property type="entry name" value="SF4_HELICASE"/>
    <property type="match status" value="1"/>
</dbReference>
<dbReference type="InterPro" id="IPR007692">
    <property type="entry name" value="DNA_helicase_DnaB"/>
</dbReference>
<dbReference type="Proteomes" id="UP000269410">
    <property type="component" value="Unassembled WGS sequence"/>
</dbReference>
<feature type="domain" description="SF4 helicase" evidence="13">
    <location>
        <begin position="174"/>
        <end position="436"/>
    </location>
</feature>
<evidence type="ECO:0000313" key="14">
    <source>
        <dbReference type="EMBL" id="RMD77643.1"/>
    </source>
</evidence>
<dbReference type="EMBL" id="RFKV01000015">
    <property type="protein sequence ID" value="RMD77643.1"/>
    <property type="molecule type" value="Genomic_DNA"/>
</dbReference>
<sequence>MDQSILQDIDSERAVLGSIFIDEALQEVIFKNIKPEYFQDPKHQVIFETCYNIYSRGINVDPLVVSSELKKSGKLREVGGAKYIVEMIDSVPLISNVDKYISIVKDLGLRNMLRKISNYIMSASMDVTKDINEILDELEKKIFSSLVLEVNQDLYDAATLVEMQMKLTDELAKNPENLRGISTGINSLDRILGGLHKSDLIIVAARPGVGKSAFTFDIARHIAVNLSKSVLLFSLEMPALQVISRILAQQTEINLWNIRMGKLLDSDYHKFVEGMTKISKSKIFVDDTPGISLQALKTKSRKLKLEKGLDLIVIDYLQLMQTSGKSDNRAFEIGEISRSLKILARELNIPIIALSQLNRSVENRQEKIPHLSDLRESGSIEQDADLVLFLGRDVLVDPEDDYVSVVDVYVAKHRNGPTGKFKLKFDGSKQKFYDVL</sequence>
<dbReference type="CDD" id="cd00984">
    <property type="entry name" value="DnaB_C"/>
    <property type="match status" value="1"/>
</dbReference>
<keyword evidence="9" id="KW-0413">Isomerase</keyword>
<evidence type="ECO:0000256" key="1">
    <source>
        <dbReference type="ARBA" id="ARBA00008428"/>
    </source>
</evidence>
<dbReference type="SUPFAM" id="SSF48024">
    <property type="entry name" value="N-terminal domain of DnaB helicase"/>
    <property type="match status" value="1"/>
</dbReference>
<dbReference type="EC" id="5.6.2.3" evidence="11 12"/>
<dbReference type="GO" id="GO:0003677">
    <property type="term" value="F:DNA binding"/>
    <property type="evidence" value="ECO:0007669"/>
    <property type="project" value="UniProtKB-UniRule"/>
</dbReference>
<dbReference type="GO" id="GO:0006269">
    <property type="term" value="P:DNA replication, synthesis of primer"/>
    <property type="evidence" value="ECO:0007669"/>
    <property type="project" value="UniProtKB-UniRule"/>
</dbReference>
<dbReference type="GO" id="GO:0005829">
    <property type="term" value="C:cytosol"/>
    <property type="evidence" value="ECO:0007669"/>
    <property type="project" value="TreeGrafter"/>
</dbReference>
<evidence type="ECO:0000256" key="4">
    <source>
        <dbReference type="ARBA" id="ARBA00022741"/>
    </source>
</evidence>
<dbReference type="GO" id="GO:0043139">
    <property type="term" value="F:5'-3' DNA helicase activity"/>
    <property type="evidence" value="ECO:0007669"/>
    <property type="project" value="UniProtKB-EC"/>
</dbReference>
<evidence type="ECO:0000256" key="2">
    <source>
        <dbReference type="ARBA" id="ARBA00022515"/>
    </source>
</evidence>
<protein>
    <recommendedName>
        <fullName evidence="11 12">Replicative DNA helicase</fullName>
        <ecNumber evidence="11 12">5.6.2.3</ecNumber>
    </recommendedName>
</protein>
<dbReference type="PANTHER" id="PTHR30153:SF2">
    <property type="entry name" value="REPLICATIVE DNA HELICASE"/>
    <property type="match status" value="1"/>
</dbReference>
<accession>A0A3M0Z0S4</accession>
<keyword evidence="2 12" id="KW-0639">Primosome</keyword>
<evidence type="ECO:0000256" key="5">
    <source>
        <dbReference type="ARBA" id="ARBA00022801"/>
    </source>
</evidence>